<evidence type="ECO:0000256" key="4">
    <source>
        <dbReference type="SAM" id="MobiDB-lite"/>
    </source>
</evidence>
<dbReference type="RefSeq" id="WP_159140572.1">
    <property type="nucleotide sequence ID" value="NZ_CP047129.1"/>
</dbReference>
<proteinExistence type="predicted"/>
<dbReference type="EMBL" id="CP047129">
    <property type="protein sequence ID" value="QHB62661.1"/>
    <property type="molecule type" value="Genomic_DNA"/>
</dbReference>
<reference evidence="6 7" key="1">
    <citation type="submission" date="2019-12" db="EMBL/GenBank/DDBJ databases">
        <title>Draft Genome Sequence of Bifidobacterium adolescentis ZJ2.</title>
        <authorList>
            <person name="Jin Z."/>
        </authorList>
    </citation>
    <scope>NUCLEOTIDE SEQUENCE [LARGE SCALE GENOMIC DNA]</scope>
    <source>
        <strain evidence="6 7">ZJ2</strain>
    </source>
</reference>
<accession>A0A6I6QZR0</accession>
<dbReference type="InterPro" id="IPR038726">
    <property type="entry name" value="PDDEXK_AddAB-type"/>
</dbReference>
<evidence type="ECO:0000313" key="7">
    <source>
        <dbReference type="Proteomes" id="UP000464884"/>
    </source>
</evidence>
<gene>
    <name evidence="6" type="ORF">F3K97_04855</name>
</gene>
<keyword evidence="2" id="KW-0067">ATP-binding</keyword>
<feature type="compositionally biased region" description="Basic and acidic residues" evidence="4">
    <location>
        <begin position="348"/>
        <end position="360"/>
    </location>
</feature>
<feature type="region of interest" description="Disordered" evidence="4">
    <location>
        <begin position="308"/>
        <end position="327"/>
    </location>
</feature>
<keyword evidence="1" id="KW-0227">DNA damage</keyword>
<keyword evidence="2" id="KW-0378">Hydrolase</keyword>
<feature type="compositionally biased region" description="Basic and acidic residues" evidence="4">
    <location>
        <begin position="400"/>
        <end position="417"/>
    </location>
</feature>
<evidence type="ECO:0000256" key="2">
    <source>
        <dbReference type="ARBA" id="ARBA00022806"/>
    </source>
</evidence>
<organism evidence="6 7">
    <name type="scientific">Bifidobacterium adolescentis</name>
    <dbReference type="NCBI Taxonomy" id="1680"/>
    <lineage>
        <taxon>Bacteria</taxon>
        <taxon>Bacillati</taxon>
        <taxon>Actinomycetota</taxon>
        <taxon>Actinomycetes</taxon>
        <taxon>Bifidobacteriales</taxon>
        <taxon>Bifidobacteriaceae</taxon>
        <taxon>Bifidobacterium</taxon>
    </lineage>
</organism>
<dbReference type="Pfam" id="PF12705">
    <property type="entry name" value="PDDEXK_1"/>
    <property type="match status" value="1"/>
</dbReference>
<dbReference type="GO" id="GO:0006281">
    <property type="term" value="P:DNA repair"/>
    <property type="evidence" value="ECO:0007669"/>
    <property type="project" value="UniProtKB-KW"/>
</dbReference>
<keyword evidence="3" id="KW-0234">DNA repair</keyword>
<dbReference type="InterPro" id="IPR011604">
    <property type="entry name" value="PDDEXK-like_dom_sf"/>
</dbReference>
<keyword evidence="2" id="KW-0547">Nucleotide-binding</keyword>
<name>A0A6I6QZR0_BIFAD</name>
<feature type="region of interest" description="Disordered" evidence="4">
    <location>
        <begin position="337"/>
        <end position="431"/>
    </location>
</feature>
<evidence type="ECO:0000256" key="1">
    <source>
        <dbReference type="ARBA" id="ARBA00022763"/>
    </source>
</evidence>
<dbReference type="AlphaFoldDB" id="A0A6I6QZR0"/>
<evidence type="ECO:0000259" key="5">
    <source>
        <dbReference type="Pfam" id="PF12705"/>
    </source>
</evidence>
<dbReference type="GO" id="GO:0004386">
    <property type="term" value="F:helicase activity"/>
    <property type="evidence" value="ECO:0007669"/>
    <property type="project" value="UniProtKB-KW"/>
</dbReference>
<protein>
    <submittedName>
        <fullName evidence="6">PD-(D/E)XK nuclease family protein</fullName>
    </submittedName>
</protein>
<dbReference type="Proteomes" id="UP000464884">
    <property type="component" value="Chromosome"/>
</dbReference>
<evidence type="ECO:0000256" key="3">
    <source>
        <dbReference type="ARBA" id="ARBA00023204"/>
    </source>
</evidence>
<keyword evidence="2" id="KW-0347">Helicase</keyword>
<sequence>MKDTILEFDETDGTVRADVARPRHASFSSLDSWRSCPGRWLAGRALPRRYEWDSPLVLGSLAHGALQLAVTRQPDVAHPDWHALVEAAVPMLREENRATGWKPDPIPDGVTKPDGSPMMEADWVDGAAAKLDGFRLTDVFGIPLHPAAAEQELRETIWGIPMTGSVDYRDAERGVVDWKTGRKPDRDSGRMRHADQLRVYKALLETAGVCEVRRARDVYVEHRTFETADLSDEAMAATGSRMARAWDEMNRCVGAGEFPLRPSGLCGWCPLANACPAATLYGAKARAAAARQWPADDARFRLARPATDPVAGFGLPTGTQDGGENTRKETGVDLFEDLLDGTPAPKPEPVKSAEPERGVDPWETAAGKAALEKWGVPGKAEPAQAEPGGKAEPAQAEPTGKAEPKEPEPTGKAESGKAEPAGGKRLVFGKPFEPTVRDGDALNANAYGFSASIMLSATAAIMCGSALAGKTRDTELLVLRLEWAAARTVFGANVPDVPGLADGDPEPAALGRWLDSTLARDTNRVFMRVAERAGLMERSDVPMGWDMLSAKLKAVGEAAVSVLRDARTLWRA</sequence>
<feature type="domain" description="PD-(D/E)XK endonuclease-like" evidence="5">
    <location>
        <begin position="25"/>
        <end position="276"/>
    </location>
</feature>
<evidence type="ECO:0000313" key="6">
    <source>
        <dbReference type="EMBL" id="QHB62661.1"/>
    </source>
</evidence>
<dbReference type="Gene3D" id="3.90.320.10">
    <property type="match status" value="1"/>
</dbReference>